<reference evidence="1 2" key="1">
    <citation type="journal article" date="2001" name="Nature">
        <title>Genome sequence of enterohaemorrhagic Escherichia coli O157:H7.</title>
        <authorList>
            <person name="Perna N.T."/>
            <person name="Plunkett G.III."/>
            <person name="Burland V."/>
            <person name="Mau B."/>
            <person name="Glasner J.D."/>
            <person name="Rose D.J."/>
            <person name="Mayhew G.F."/>
            <person name="Evans P.S."/>
            <person name="Gregor J."/>
            <person name="Kirkpatrick H.A."/>
            <person name="Posfai G."/>
            <person name="Hackett J."/>
            <person name="Klink S."/>
            <person name="Boutin A."/>
            <person name="Shao Y."/>
            <person name="Miller L."/>
            <person name="Grotbeck E.J."/>
            <person name="Davis N.W."/>
            <person name="Lim A."/>
            <person name="Dimalanta E."/>
            <person name="Potamousis K."/>
            <person name="Apodaca J."/>
            <person name="Anantharaman T.S."/>
            <person name="Lin J."/>
            <person name="Yen G."/>
            <person name="Schwartz D.C."/>
            <person name="Welch R.A."/>
            <person name="Blattner F.R."/>
        </authorList>
    </citation>
    <scope>NUCLEOTIDE SEQUENCE [LARGE SCALE GENOMIC DNA]</scope>
    <source>
        <strain evidence="2">O157:H7 / EDL933 / ATCC 700927 / EHEC</strain>
    </source>
</reference>
<protein>
    <submittedName>
        <fullName evidence="1">Uncharacterized protein</fullName>
    </submittedName>
</protein>
<proteinExistence type="predicted"/>
<evidence type="ECO:0000313" key="2">
    <source>
        <dbReference type="Proteomes" id="UP000002519"/>
    </source>
</evidence>
<dbReference type="Proteomes" id="UP000002519">
    <property type="component" value="Chromosome"/>
</dbReference>
<dbReference type="PIR" id="H85575">
    <property type="entry name" value="H85575"/>
</dbReference>
<name>Q8X407_ECO57</name>
<organism evidence="1 2">
    <name type="scientific">Escherichia coli O157:H7</name>
    <dbReference type="NCBI Taxonomy" id="83334"/>
    <lineage>
        <taxon>Bacteria</taxon>
        <taxon>Pseudomonadati</taxon>
        <taxon>Pseudomonadota</taxon>
        <taxon>Gammaproteobacteria</taxon>
        <taxon>Enterobacterales</taxon>
        <taxon>Enterobacteriaceae</taxon>
        <taxon>Escherichia</taxon>
    </lineage>
</organism>
<sequence>MSTDRKPVMLLFH</sequence>
<evidence type="ECO:0000313" key="1">
    <source>
        <dbReference type="EMBL" id="AAG55068.1"/>
    </source>
</evidence>
<dbReference type="EMBL" id="AE005174">
    <property type="protein sequence ID" value="AAG55068.1"/>
    <property type="molecule type" value="Genomic_DNA"/>
</dbReference>
<gene>
    <name evidence="1" type="ordered locus">Z0899</name>
</gene>
<accession>Q8X407</accession>
<dbReference type="KEGG" id="ece:Z0899"/>